<keyword evidence="4" id="KW-1185">Reference proteome</keyword>
<keyword evidence="2" id="KW-0812">Transmembrane</keyword>
<dbReference type="AlphaFoldDB" id="A0A4U1BSR9"/>
<name>A0A4U1BSR9_9GAMM</name>
<keyword evidence="1" id="KW-0175">Coiled coil</keyword>
<comment type="caution">
    <text evidence="3">The sequence shown here is derived from an EMBL/GenBank/DDBJ whole genome shotgun (WGS) entry which is preliminary data.</text>
</comment>
<protein>
    <submittedName>
        <fullName evidence="3">Uncharacterized protein</fullName>
    </submittedName>
</protein>
<sequence length="64" mass="7472">MWELVSFMIAFGILMLVMNYFVDPRQLIEDVRELKGADKRIEVLEERVARLEAELQKQNNSASS</sequence>
<evidence type="ECO:0000256" key="1">
    <source>
        <dbReference type="SAM" id="Coils"/>
    </source>
</evidence>
<reference evidence="3 4" key="1">
    <citation type="submission" date="2019-04" db="EMBL/GenBank/DDBJ databases">
        <authorList>
            <person name="Hwang J.C."/>
        </authorList>
    </citation>
    <scope>NUCLEOTIDE SEQUENCE [LARGE SCALE GENOMIC DNA]</scope>
    <source>
        <strain evidence="3 4">IMCC35002</strain>
    </source>
</reference>
<accession>A0A4U1BSR9</accession>
<feature type="coiled-coil region" evidence="1">
    <location>
        <begin position="27"/>
        <end position="61"/>
    </location>
</feature>
<organism evidence="3 4">
    <name type="scientific">Ferrimonas aestuarii</name>
    <dbReference type="NCBI Taxonomy" id="2569539"/>
    <lineage>
        <taxon>Bacteria</taxon>
        <taxon>Pseudomonadati</taxon>
        <taxon>Pseudomonadota</taxon>
        <taxon>Gammaproteobacteria</taxon>
        <taxon>Alteromonadales</taxon>
        <taxon>Ferrimonadaceae</taxon>
        <taxon>Ferrimonas</taxon>
    </lineage>
</organism>
<feature type="transmembrane region" description="Helical" evidence="2">
    <location>
        <begin position="6"/>
        <end position="22"/>
    </location>
</feature>
<dbReference type="EMBL" id="SWCJ01000001">
    <property type="protein sequence ID" value="TKB58713.1"/>
    <property type="molecule type" value="Genomic_DNA"/>
</dbReference>
<keyword evidence="2" id="KW-1133">Transmembrane helix</keyword>
<dbReference type="Proteomes" id="UP000305675">
    <property type="component" value="Unassembled WGS sequence"/>
</dbReference>
<proteinExistence type="predicted"/>
<keyword evidence="2" id="KW-0472">Membrane</keyword>
<dbReference type="RefSeq" id="WP_136861861.1">
    <property type="nucleotide sequence ID" value="NZ_SWCJ01000001.1"/>
</dbReference>
<evidence type="ECO:0000313" key="4">
    <source>
        <dbReference type="Proteomes" id="UP000305675"/>
    </source>
</evidence>
<evidence type="ECO:0000256" key="2">
    <source>
        <dbReference type="SAM" id="Phobius"/>
    </source>
</evidence>
<evidence type="ECO:0000313" key="3">
    <source>
        <dbReference type="EMBL" id="TKB58713.1"/>
    </source>
</evidence>
<dbReference type="OrthoDB" id="9788537at2"/>
<gene>
    <name evidence="3" type="ORF">FCL42_02920</name>
</gene>